<feature type="chain" id="PRO_5046560021" description="SGNH hydrolase-type esterase domain-containing protein" evidence="1">
    <location>
        <begin position="18"/>
        <end position="223"/>
    </location>
</feature>
<proteinExistence type="predicted"/>
<keyword evidence="1" id="KW-0732">Signal</keyword>
<sequence>MLMLVWLLLAASSTVGAREAGPSQWRDAMDAFATQDQAHPPPPHAVLFIGSSSFNYWHTLAQDFPGIPVINRGFGGSVIADSTYYADRIVWPYRPRLIVMYAGDNDIAEGATPDRVLAAFQAFVTKARERLPGVPVVCVSIKPSVARWALWPQMHEANEKIRAWAATQHEVRYVDIGPAMLDAQGKPRPELFIADGLHMTPAGYALWITALKPVLAEYGFRTR</sequence>
<dbReference type="InterPro" id="IPR036514">
    <property type="entry name" value="SGNH_hydro_sf"/>
</dbReference>
<feature type="domain" description="SGNH hydrolase-type esterase" evidence="2">
    <location>
        <begin position="56"/>
        <end position="206"/>
    </location>
</feature>
<dbReference type="InterPro" id="IPR051532">
    <property type="entry name" value="Ester_Hydrolysis_Enzymes"/>
</dbReference>
<dbReference type="Pfam" id="PF13472">
    <property type="entry name" value="Lipase_GDSL_2"/>
    <property type="match status" value="1"/>
</dbReference>
<evidence type="ECO:0000256" key="1">
    <source>
        <dbReference type="SAM" id="SignalP"/>
    </source>
</evidence>
<comment type="caution">
    <text evidence="3">The sequence shown here is derived from an EMBL/GenBank/DDBJ whole genome shotgun (WGS) entry which is preliminary data.</text>
</comment>
<evidence type="ECO:0000313" key="4">
    <source>
        <dbReference type="Proteomes" id="UP001620408"/>
    </source>
</evidence>
<dbReference type="Gene3D" id="3.40.50.1110">
    <property type="entry name" value="SGNH hydrolase"/>
    <property type="match status" value="1"/>
</dbReference>
<dbReference type="EMBL" id="JADIKD010000008">
    <property type="protein sequence ID" value="MFK2916877.1"/>
    <property type="molecule type" value="Genomic_DNA"/>
</dbReference>
<name>A0ABW8K5E3_9GAMM</name>
<evidence type="ECO:0000313" key="3">
    <source>
        <dbReference type="EMBL" id="MFK2916877.1"/>
    </source>
</evidence>
<keyword evidence="4" id="KW-1185">Reference proteome</keyword>
<evidence type="ECO:0000259" key="2">
    <source>
        <dbReference type="Pfam" id="PF13472"/>
    </source>
</evidence>
<dbReference type="PANTHER" id="PTHR30383">
    <property type="entry name" value="THIOESTERASE 1/PROTEASE 1/LYSOPHOSPHOLIPASE L1"/>
    <property type="match status" value="1"/>
</dbReference>
<dbReference type="PANTHER" id="PTHR30383:SF5">
    <property type="entry name" value="SGNH HYDROLASE-TYPE ESTERASE DOMAIN-CONTAINING PROTEIN"/>
    <property type="match status" value="1"/>
</dbReference>
<protein>
    <recommendedName>
        <fullName evidence="2">SGNH hydrolase-type esterase domain-containing protein</fullName>
    </recommendedName>
</protein>
<accession>A0ABW8K5E3</accession>
<dbReference type="Proteomes" id="UP001620408">
    <property type="component" value="Unassembled WGS sequence"/>
</dbReference>
<gene>
    <name evidence="3" type="ORF">ISS97_06355</name>
</gene>
<dbReference type="SUPFAM" id="SSF52266">
    <property type="entry name" value="SGNH hydrolase"/>
    <property type="match status" value="1"/>
</dbReference>
<feature type="signal peptide" evidence="1">
    <location>
        <begin position="1"/>
        <end position="17"/>
    </location>
</feature>
<reference evidence="3 4" key="1">
    <citation type="submission" date="2020-10" db="EMBL/GenBank/DDBJ databases">
        <title>Phylogeny of dyella-like bacteria.</title>
        <authorList>
            <person name="Fu J."/>
        </authorList>
    </citation>
    <scope>NUCLEOTIDE SEQUENCE [LARGE SCALE GENOMIC DNA]</scope>
    <source>
        <strain evidence="3 4">BB4</strain>
    </source>
</reference>
<organism evidence="3 4">
    <name type="scientific">Dyella koreensis</name>
    <dbReference type="NCBI Taxonomy" id="311235"/>
    <lineage>
        <taxon>Bacteria</taxon>
        <taxon>Pseudomonadati</taxon>
        <taxon>Pseudomonadota</taxon>
        <taxon>Gammaproteobacteria</taxon>
        <taxon>Lysobacterales</taxon>
        <taxon>Rhodanobacteraceae</taxon>
        <taxon>Dyella</taxon>
    </lineage>
</organism>
<dbReference type="InterPro" id="IPR013830">
    <property type="entry name" value="SGNH_hydro"/>
</dbReference>
<dbReference type="CDD" id="cd04502">
    <property type="entry name" value="SGNH_hydrolase_like_7"/>
    <property type="match status" value="1"/>
</dbReference>